<reference evidence="1" key="1">
    <citation type="submission" date="2019-04" db="EMBL/GenBank/DDBJ databases">
        <title>Microbes associate with the intestines of laboratory mice.</title>
        <authorList>
            <person name="Navarre W."/>
            <person name="Wong E."/>
            <person name="Huang K."/>
            <person name="Tropini C."/>
            <person name="Ng K."/>
            <person name="Yu B."/>
        </authorList>
    </citation>
    <scope>NUCLEOTIDE SEQUENCE</scope>
    <source>
        <strain evidence="1">NM04_E33</strain>
    </source>
</reference>
<keyword evidence="2" id="KW-1185">Reference proteome</keyword>
<accession>A0AC61RFW6</accession>
<dbReference type="EC" id="2.5.1.17" evidence="1"/>
<protein>
    <submittedName>
        <fullName evidence="1">Cob(I)yrinic acid a,c-diamide adenosyltransferase</fullName>
        <ecNumber evidence="1">2.5.1.17</ecNumber>
    </submittedName>
</protein>
<evidence type="ECO:0000313" key="1">
    <source>
        <dbReference type="EMBL" id="TGY78258.1"/>
    </source>
</evidence>
<keyword evidence="1" id="KW-0808">Transferase</keyword>
<sequence length="191" mass="21850">MMRIYTRTGDNGFTSIHGRIRVPKTDIRIEANGTLDELNVVVGTIRTYLSETHPFQSLLYGIQVNLMSVMSLVATKSEMRGDNPNQLDDIVTPIERAIDSISAECTPSDSFILPGGTPMACMMHQARVLARKAERRLWRLNECDAVDHTILQYVNRLSDLFFLMARHELQFGNVKEEVWRRFGYKTKLKSK</sequence>
<name>A0AC61RFW6_9BACT</name>
<gene>
    <name evidence="1" type="ORF">E5331_11190</name>
</gene>
<proteinExistence type="predicted"/>
<dbReference type="Proteomes" id="UP000306319">
    <property type="component" value="Unassembled WGS sequence"/>
</dbReference>
<organism evidence="1 2">
    <name type="scientific">Lepagella muris</name>
    <dbReference type="NCBI Taxonomy" id="3032870"/>
    <lineage>
        <taxon>Bacteria</taxon>
        <taxon>Pseudomonadati</taxon>
        <taxon>Bacteroidota</taxon>
        <taxon>Bacteroidia</taxon>
        <taxon>Bacteroidales</taxon>
        <taxon>Muribaculaceae</taxon>
        <taxon>Lepagella</taxon>
    </lineage>
</organism>
<evidence type="ECO:0000313" key="2">
    <source>
        <dbReference type="Proteomes" id="UP000306319"/>
    </source>
</evidence>
<dbReference type="EMBL" id="SRYB01000015">
    <property type="protein sequence ID" value="TGY78258.1"/>
    <property type="molecule type" value="Genomic_DNA"/>
</dbReference>
<comment type="caution">
    <text evidence="1">The sequence shown here is derived from an EMBL/GenBank/DDBJ whole genome shotgun (WGS) entry which is preliminary data.</text>
</comment>